<organism evidence="2 3">
    <name type="scientific">Athelia psychrophila</name>
    <dbReference type="NCBI Taxonomy" id="1759441"/>
    <lineage>
        <taxon>Eukaryota</taxon>
        <taxon>Fungi</taxon>
        <taxon>Dikarya</taxon>
        <taxon>Basidiomycota</taxon>
        <taxon>Agaricomycotina</taxon>
        <taxon>Agaricomycetes</taxon>
        <taxon>Agaricomycetidae</taxon>
        <taxon>Atheliales</taxon>
        <taxon>Atheliaceae</taxon>
        <taxon>Athelia</taxon>
    </lineage>
</organism>
<name>A0A166VK39_9AGAM</name>
<dbReference type="Proteomes" id="UP000076532">
    <property type="component" value="Unassembled WGS sequence"/>
</dbReference>
<keyword evidence="3" id="KW-1185">Reference proteome</keyword>
<reference evidence="2 3" key="1">
    <citation type="journal article" date="2016" name="Mol. Biol. Evol.">
        <title>Comparative Genomics of Early-Diverging Mushroom-Forming Fungi Provides Insights into the Origins of Lignocellulose Decay Capabilities.</title>
        <authorList>
            <person name="Nagy L.G."/>
            <person name="Riley R."/>
            <person name="Tritt A."/>
            <person name="Adam C."/>
            <person name="Daum C."/>
            <person name="Floudas D."/>
            <person name="Sun H."/>
            <person name="Yadav J.S."/>
            <person name="Pangilinan J."/>
            <person name="Larsson K.H."/>
            <person name="Matsuura K."/>
            <person name="Barry K."/>
            <person name="Labutti K."/>
            <person name="Kuo R."/>
            <person name="Ohm R.A."/>
            <person name="Bhattacharya S.S."/>
            <person name="Shirouzu T."/>
            <person name="Yoshinaga Y."/>
            <person name="Martin F.M."/>
            <person name="Grigoriev I.V."/>
            <person name="Hibbett D.S."/>
        </authorList>
    </citation>
    <scope>NUCLEOTIDE SEQUENCE [LARGE SCALE GENOMIC DNA]</scope>
    <source>
        <strain evidence="2 3">CBS 109695</strain>
    </source>
</reference>
<feature type="compositionally biased region" description="Polar residues" evidence="1">
    <location>
        <begin position="219"/>
        <end position="240"/>
    </location>
</feature>
<proteinExistence type="predicted"/>
<protein>
    <submittedName>
        <fullName evidence="2">Uncharacterized protein</fullName>
    </submittedName>
</protein>
<feature type="compositionally biased region" description="Polar residues" evidence="1">
    <location>
        <begin position="264"/>
        <end position="276"/>
    </location>
</feature>
<dbReference type="AlphaFoldDB" id="A0A166VK39"/>
<evidence type="ECO:0000256" key="1">
    <source>
        <dbReference type="SAM" id="MobiDB-lite"/>
    </source>
</evidence>
<gene>
    <name evidence="2" type="ORF">FIBSPDRAFT_882144</name>
</gene>
<sequence>MAWRLEIDFGGVKPMQINQKRNKNISQDNFKTCFGKYFDSALQFNHEFWYSLFQLSWDLCFLKNYTWCPMIYVCKYVHNCWSSYFPDGLDSGQMSCEPSSLLLLMCLHGKCTPSHSLQRRDPDISCGSRLNVKLVLWALPVGQGFDGSSAPVRIDAGRSREIEADCEIDLGYLPAATSPPPAAATNTPDIPNHLNHPSLTPDDSVDQDHNVPSPMPTITLLTSEHASSPQPVQNNISNRPSLKSKKYQSSKSSTTPCNLCGRDSSITNPGSTTPQFSEYYGTSPCQRPPKEPRQRILASYKGLCGGAKAAKGAKTMAAADT</sequence>
<accession>A0A166VK39</accession>
<evidence type="ECO:0000313" key="3">
    <source>
        <dbReference type="Proteomes" id="UP000076532"/>
    </source>
</evidence>
<feature type="region of interest" description="Disordered" evidence="1">
    <location>
        <begin position="177"/>
        <end position="293"/>
    </location>
</feature>
<dbReference type="EMBL" id="KV417484">
    <property type="protein sequence ID" value="KZP32811.1"/>
    <property type="molecule type" value="Genomic_DNA"/>
</dbReference>
<evidence type="ECO:0000313" key="2">
    <source>
        <dbReference type="EMBL" id="KZP32811.1"/>
    </source>
</evidence>